<dbReference type="AlphaFoldDB" id="A0A643FF27"/>
<comment type="cofactor">
    <cofactor evidence="1">
        <name>FMN</name>
        <dbReference type="ChEBI" id="CHEBI:58210"/>
    </cofactor>
</comment>
<keyword evidence="4" id="KW-0004">4Fe-4S</keyword>
<dbReference type="GO" id="GO:0010181">
    <property type="term" value="F:FMN binding"/>
    <property type="evidence" value="ECO:0007669"/>
    <property type="project" value="InterPro"/>
</dbReference>
<proteinExistence type="inferred from homology"/>
<dbReference type="SMART" id="SM00928">
    <property type="entry name" value="NADH_4Fe-4S"/>
    <property type="match status" value="1"/>
</dbReference>
<dbReference type="GO" id="GO:0008137">
    <property type="term" value="F:NADH dehydrogenase (ubiquinone) activity"/>
    <property type="evidence" value="ECO:0007669"/>
    <property type="project" value="InterPro"/>
</dbReference>
<comment type="cofactor">
    <cofactor evidence="2">
        <name>[4Fe-4S] cluster</name>
        <dbReference type="ChEBI" id="CHEBI:49883"/>
    </cofactor>
</comment>
<dbReference type="InterPro" id="IPR037207">
    <property type="entry name" value="Nuop51_4Fe4S-bd_sf"/>
</dbReference>
<dbReference type="Gene3D" id="3.40.50.11540">
    <property type="entry name" value="NADH-ubiquinone oxidoreductase 51kDa subunit"/>
    <property type="match status" value="1"/>
</dbReference>
<evidence type="ECO:0000256" key="5">
    <source>
        <dbReference type="ARBA" id="ARBA00022723"/>
    </source>
</evidence>
<dbReference type="Pfam" id="PF01512">
    <property type="entry name" value="Complex1_51K"/>
    <property type="match status" value="1"/>
</dbReference>
<evidence type="ECO:0000256" key="1">
    <source>
        <dbReference type="ARBA" id="ARBA00001917"/>
    </source>
</evidence>
<dbReference type="Gene3D" id="3.10.20.600">
    <property type="match status" value="1"/>
</dbReference>
<evidence type="ECO:0000313" key="9">
    <source>
        <dbReference type="EMBL" id="KAB0584088.1"/>
    </source>
</evidence>
<dbReference type="Gene3D" id="1.20.1440.230">
    <property type="entry name" value="NADH-ubiquinone oxidoreductase 51kDa subunit, iron-sulphur binding domain"/>
    <property type="match status" value="1"/>
</dbReference>
<dbReference type="SUPFAM" id="SSF142984">
    <property type="entry name" value="Nqo1 middle domain-like"/>
    <property type="match status" value="1"/>
</dbReference>
<evidence type="ECO:0000259" key="8">
    <source>
        <dbReference type="SMART" id="SM00928"/>
    </source>
</evidence>
<dbReference type="PROSITE" id="PS00644">
    <property type="entry name" value="COMPLEX1_51K_1"/>
    <property type="match status" value="1"/>
</dbReference>
<reference evidence="9 10" key="1">
    <citation type="submission" date="2019-09" db="EMBL/GenBank/DDBJ databases">
        <title>Draft genome sequences of 48 bacterial type strains from the CCUG.</title>
        <authorList>
            <person name="Tunovic T."/>
            <person name="Pineiro-Iglesias B."/>
            <person name="Unosson C."/>
            <person name="Inganas E."/>
            <person name="Ohlen M."/>
            <person name="Cardew S."/>
            <person name="Jensie-Markopoulos S."/>
            <person name="Salva-Serra F."/>
            <person name="Jaen-Luchoro D."/>
            <person name="Karlsson R."/>
            <person name="Svensson-Stadler L."/>
            <person name="Chun J."/>
            <person name="Moore E."/>
        </authorList>
    </citation>
    <scope>NUCLEOTIDE SEQUENCE [LARGE SCALE GENOMIC DNA]</scope>
    <source>
        <strain evidence="9 10">CCUG 30977</strain>
    </source>
</reference>
<dbReference type="OrthoDB" id="9805533at2"/>
<dbReference type="Gene3D" id="1.10.10.1590">
    <property type="entry name" value="NADH-quinone oxidoreductase subunit E"/>
    <property type="match status" value="1"/>
</dbReference>
<dbReference type="Pfam" id="PF10589">
    <property type="entry name" value="NADH_4Fe-4S"/>
    <property type="match status" value="1"/>
</dbReference>
<dbReference type="Gene3D" id="3.40.30.10">
    <property type="entry name" value="Glutaredoxin"/>
    <property type="match status" value="1"/>
</dbReference>
<organism evidence="9 10">
    <name type="scientific">Ideonella dechloratans</name>
    <dbReference type="NCBI Taxonomy" id="36863"/>
    <lineage>
        <taxon>Bacteria</taxon>
        <taxon>Pseudomonadati</taxon>
        <taxon>Pseudomonadota</taxon>
        <taxon>Betaproteobacteria</taxon>
        <taxon>Burkholderiales</taxon>
        <taxon>Sphaerotilaceae</taxon>
        <taxon>Ideonella</taxon>
    </lineage>
</organism>
<dbReference type="SUPFAM" id="SSF142019">
    <property type="entry name" value="Nqo1 FMN-binding domain-like"/>
    <property type="match status" value="1"/>
</dbReference>
<dbReference type="InterPro" id="IPR001949">
    <property type="entry name" value="NADH-UbQ_OxRdtase_51kDa_CS"/>
</dbReference>
<dbReference type="RefSeq" id="WP_151123115.1">
    <property type="nucleotide sequence ID" value="NZ_VZPB01000008.1"/>
</dbReference>
<evidence type="ECO:0000256" key="4">
    <source>
        <dbReference type="ARBA" id="ARBA00022485"/>
    </source>
</evidence>
<evidence type="ECO:0000256" key="3">
    <source>
        <dbReference type="ARBA" id="ARBA00007523"/>
    </source>
</evidence>
<dbReference type="InterPro" id="IPR036249">
    <property type="entry name" value="Thioredoxin-like_sf"/>
</dbReference>
<keyword evidence="10" id="KW-1185">Reference proteome</keyword>
<dbReference type="PANTHER" id="PTHR43578:SF3">
    <property type="entry name" value="NADH-QUINONE OXIDOREDUCTASE SUBUNIT F"/>
    <property type="match status" value="1"/>
</dbReference>
<accession>A0A643FF27</accession>
<keyword evidence="6" id="KW-0408">Iron</keyword>
<dbReference type="PANTHER" id="PTHR43578">
    <property type="entry name" value="NADH-QUINONE OXIDOREDUCTASE SUBUNIT F"/>
    <property type="match status" value="1"/>
</dbReference>
<evidence type="ECO:0000313" key="10">
    <source>
        <dbReference type="Proteomes" id="UP000430120"/>
    </source>
</evidence>
<dbReference type="InterPro" id="IPR041921">
    <property type="entry name" value="NuoE_N"/>
</dbReference>
<dbReference type="Proteomes" id="UP000430120">
    <property type="component" value="Unassembled WGS sequence"/>
</dbReference>
<dbReference type="InterPro" id="IPR011538">
    <property type="entry name" value="Nuo51_FMN-bd"/>
</dbReference>
<comment type="similarity">
    <text evidence="3">Belongs to the complex I 51 kDa subunit family.</text>
</comment>
<dbReference type="GO" id="GO:0051539">
    <property type="term" value="F:4 iron, 4 sulfur cluster binding"/>
    <property type="evidence" value="ECO:0007669"/>
    <property type="project" value="UniProtKB-KW"/>
</dbReference>
<dbReference type="FunFam" id="3.40.50.11540:FF:000001">
    <property type="entry name" value="NADH dehydrogenase [ubiquinone] flavoprotein 1, mitochondrial"/>
    <property type="match status" value="1"/>
</dbReference>
<dbReference type="GO" id="GO:0046872">
    <property type="term" value="F:metal ion binding"/>
    <property type="evidence" value="ECO:0007669"/>
    <property type="project" value="UniProtKB-KW"/>
</dbReference>
<sequence>MPLEATVRTVLARHANQPQALVQILRELQAEQGWLPREALMAVAQATGRTVADVEGVASFYRFLHLVPVGRYRVLFSDNITDRMQGSVALMERLCRRLGVAPGAVRADGRVSVAPCSCTGLGDQGPALLINHHQVITRLTEERVDAIADCIERQLPPAQWPAEWMQVEDPVHRADVLLGTPFAPGSALQAARALGRNGTLEQVQRSGLRGRGGAGFATGLKWELCRDAPGAQRCVVCNADEGEPGTFKDRVLLRRHAHLVVEGMTLAAWAVGARRGFIYLRGEYRFLLEHLQEVLRQRRAAGLLGPDIQGEAGFDFDIEIHVGAGAYVCGEESALLNSLEGHRGTPRIRPPFPVEVGYLGQPTTVNNVETFCAVAHILLRGGDWWASLGTPKSTGTKVHAISGDCARPGVYEYPLGTPVERMLEDCGAADTQAVQVGGPSGTCLSVTEFGRCIAYEDVPSAGALMVFDRRRDMFEVARNFAHFFAHESCGFCTPCRVGTELLARRMDKLAAGHGSRHDMSVLQELDTLLHQSTHCGLGAAACNPLRDTLLKFRPSYERRLQSLHFLPALDLDAELSIARAATGRQDAAAHWPPSHPTTP</sequence>
<evidence type="ECO:0000256" key="6">
    <source>
        <dbReference type="ARBA" id="ARBA00023004"/>
    </source>
</evidence>
<evidence type="ECO:0000256" key="2">
    <source>
        <dbReference type="ARBA" id="ARBA00001966"/>
    </source>
</evidence>
<dbReference type="Pfam" id="PF01257">
    <property type="entry name" value="2Fe-2S_thioredx"/>
    <property type="match status" value="1"/>
</dbReference>
<feature type="domain" description="NADH-ubiquinone oxidoreductase 51kDa subunit iron-sulphur binding" evidence="8">
    <location>
        <begin position="474"/>
        <end position="519"/>
    </location>
</feature>
<dbReference type="InterPro" id="IPR019575">
    <property type="entry name" value="Nuop51_4Fe4S-bd"/>
</dbReference>
<comment type="caution">
    <text evidence="9">The sequence shown here is derived from an EMBL/GenBank/DDBJ whole genome shotgun (WGS) entry which is preliminary data.</text>
</comment>
<name>A0A643FF27_IDEDE</name>
<dbReference type="EMBL" id="VZPB01000008">
    <property type="protein sequence ID" value="KAB0584088.1"/>
    <property type="molecule type" value="Genomic_DNA"/>
</dbReference>
<dbReference type="PROSITE" id="PS00645">
    <property type="entry name" value="COMPLEX1_51K_2"/>
    <property type="match status" value="1"/>
</dbReference>
<dbReference type="SUPFAM" id="SSF140490">
    <property type="entry name" value="Nqo1C-terminal domain-like"/>
    <property type="match status" value="1"/>
</dbReference>
<keyword evidence="7" id="KW-0411">Iron-sulfur</keyword>
<dbReference type="SUPFAM" id="SSF52833">
    <property type="entry name" value="Thioredoxin-like"/>
    <property type="match status" value="1"/>
</dbReference>
<gene>
    <name evidence="9" type="ORF">F7Q92_05125</name>
</gene>
<evidence type="ECO:0000256" key="7">
    <source>
        <dbReference type="ARBA" id="ARBA00023014"/>
    </source>
</evidence>
<keyword evidence="5" id="KW-0479">Metal-binding</keyword>
<protein>
    <submittedName>
        <fullName evidence="9">NADP oxidoreductase</fullName>
    </submittedName>
</protein>
<dbReference type="InterPro" id="IPR037225">
    <property type="entry name" value="Nuo51_FMN-bd_sf"/>
</dbReference>